<comment type="caution">
    <text evidence="7">The sequence shown here is derived from an EMBL/GenBank/DDBJ whole genome shotgun (WGS) entry which is preliminary data.</text>
</comment>
<evidence type="ECO:0000313" key="8">
    <source>
        <dbReference type="Proteomes" id="UP001213042"/>
    </source>
</evidence>
<proteinExistence type="predicted"/>
<dbReference type="EMBL" id="JAQMLU010000004">
    <property type="protein sequence ID" value="MDB8749570.1"/>
    <property type="molecule type" value="Genomic_DNA"/>
</dbReference>
<dbReference type="PANTHER" id="PTHR37299">
    <property type="entry name" value="TRANSCRIPTIONAL REGULATOR-RELATED"/>
    <property type="match status" value="1"/>
</dbReference>
<dbReference type="SUPFAM" id="SSF52172">
    <property type="entry name" value="CheY-like"/>
    <property type="match status" value="1"/>
</dbReference>
<dbReference type="Pfam" id="PF04397">
    <property type="entry name" value="LytTR"/>
    <property type="match status" value="1"/>
</dbReference>
<dbReference type="GO" id="GO:0000156">
    <property type="term" value="F:phosphorelay response regulator activity"/>
    <property type="evidence" value="ECO:0007669"/>
    <property type="project" value="InterPro"/>
</dbReference>
<dbReference type="InterPro" id="IPR007492">
    <property type="entry name" value="LytTR_DNA-bd_dom"/>
</dbReference>
<keyword evidence="3" id="KW-0597">Phosphoprotein</keyword>
<dbReference type="CDD" id="cd00156">
    <property type="entry name" value="REC"/>
    <property type="match status" value="1"/>
</dbReference>
<evidence type="ECO:0000313" key="7">
    <source>
        <dbReference type="EMBL" id="MDB8749570.1"/>
    </source>
</evidence>
<dbReference type="PROSITE" id="PS50930">
    <property type="entry name" value="HTH_LYTTR"/>
    <property type="match status" value="1"/>
</dbReference>
<evidence type="ECO:0000256" key="3">
    <source>
        <dbReference type="PROSITE-ProRule" id="PRU00169"/>
    </source>
</evidence>
<evidence type="ECO:0000256" key="2">
    <source>
        <dbReference type="ARBA" id="ARBA00024867"/>
    </source>
</evidence>
<protein>
    <recommendedName>
        <fullName evidence="1">Stage 0 sporulation protein A homolog</fullName>
    </recommendedName>
</protein>
<dbReference type="PROSITE" id="PS50110">
    <property type="entry name" value="RESPONSE_REGULATORY"/>
    <property type="match status" value="1"/>
</dbReference>
<dbReference type="RefSeq" id="WP_195220689.1">
    <property type="nucleotide sequence ID" value="NZ_JADMWL010000004.1"/>
</dbReference>
<feature type="modified residue" description="4-aspartylphosphate" evidence="3">
    <location>
        <position position="53"/>
    </location>
</feature>
<evidence type="ECO:0000256" key="1">
    <source>
        <dbReference type="ARBA" id="ARBA00018672"/>
    </source>
</evidence>
<sequence length="234" mass="27578">MRLNVAVCDDERIICNEIKNRLYGMFPDYLVDIYDSGTSLLESGKYYDLIFLDIEMPNMNGMVTAEQLREKDHGEYIIFLTSHSEYMPEAFKVKAFRFLEKPIDGMKFFEALSCAEKEILSNEKIAIKEKGRTTLVSYNDIVCIEAYGDGTFVYTKYGIVVSLKSLKYWSDRLGSEHFYQVHKSYLVAFRYVKNIYATTIELHYMKERVPVSRRRLSQFKLLFYDYVKRNSRCL</sequence>
<dbReference type="Gene3D" id="3.40.50.2300">
    <property type="match status" value="1"/>
</dbReference>
<comment type="function">
    <text evidence="2">May play the central regulatory role in sporulation. It may be an element of the effector pathway responsible for the activation of sporulation genes in response to nutritional stress. Spo0A may act in concert with spo0H (a sigma factor) to control the expression of some genes that are critical to the sporulation process.</text>
</comment>
<organism evidence="7 8">
    <name type="scientific">Ruminococcus bicirculans</name>
    <name type="common">ex Wegman et al. 2014</name>
    <dbReference type="NCBI Taxonomy" id="1160721"/>
    <lineage>
        <taxon>Bacteria</taxon>
        <taxon>Bacillati</taxon>
        <taxon>Bacillota</taxon>
        <taxon>Clostridia</taxon>
        <taxon>Eubacteriales</taxon>
        <taxon>Oscillospiraceae</taxon>
        <taxon>Ruminococcus</taxon>
    </lineage>
</organism>
<dbReference type="Proteomes" id="UP001206236">
    <property type="component" value="Unassembled WGS sequence"/>
</dbReference>
<accession>A0AAW6ECJ8</accession>
<dbReference type="Pfam" id="PF00072">
    <property type="entry name" value="Response_reg"/>
    <property type="match status" value="1"/>
</dbReference>
<reference evidence="6" key="1">
    <citation type="submission" date="2022-06" db="EMBL/GenBank/DDBJ databases">
        <title>Isolation of gut microbiota from human fecal samples.</title>
        <authorList>
            <person name="Pamer E.G."/>
            <person name="Barat B."/>
            <person name="Waligurski E."/>
            <person name="Medina S."/>
            <person name="Paddock L."/>
            <person name="Mostad J."/>
        </authorList>
    </citation>
    <scope>NUCLEOTIDE SEQUENCE</scope>
    <source>
        <strain evidence="6">DFI.5.57</strain>
    </source>
</reference>
<dbReference type="PANTHER" id="PTHR37299:SF1">
    <property type="entry name" value="STAGE 0 SPORULATION PROTEIN A HOMOLOG"/>
    <property type="match status" value="1"/>
</dbReference>
<reference evidence="7" key="2">
    <citation type="submission" date="2023-01" db="EMBL/GenBank/DDBJ databases">
        <title>Human gut microbiome strain richness.</title>
        <authorList>
            <person name="Chen-Liaw A."/>
        </authorList>
    </citation>
    <scope>NUCLEOTIDE SEQUENCE</scope>
    <source>
        <strain evidence="7">D43st1_D9_D43t1_170807</strain>
    </source>
</reference>
<feature type="domain" description="HTH LytTR-type" evidence="5">
    <location>
        <begin position="125"/>
        <end position="225"/>
    </location>
</feature>
<evidence type="ECO:0000259" key="5">
    <source>
        <dbReference type="PROSITE" id="PS50930"/>
    </source>
</evidence>
<dbReference type="SMART" id="SM00850">
    <property type="entry name" value="LytTR"/>
    <property type="match status" value="1"/>
</dbReference>
<keyword evidence="7" id="KW-0238">DNA-binding</keyword>
<dbReference type="AlphaFoldDB" id="A0AAW6ECJ8"/>
<dbReference type="InterPro" id="IPR011006">
    <property type="entry name" value="CheY-like_superfamily"/>
</dbReference>
<name>A0AAW6ECJ8_9FIRM</name>
<dbReference type="GO" id="GO:0003677">
    <property type="term" value="F:DNA binding"/>
    <property type="evidence" value="ECO:0007669"/>
    <property type="project" value="UniProtKB-KW"/>
</dbReference>
<dbReference type="Gene3D" id="2.40.50.1020">
    <property type="entry name" value="LytTr DNA-binding domain"/>
    <property type="match status" value="1"/>
</dbReference>
<dbReference type="InterPro" id="IPR001789">
    <property type="entry name" value="Sig_transdc_resp-reg_receiver"/>
</dbReference>
<gene>
    <name evidence="6" type="ORF">NE632_07565</name>
    <name evidence="7" type="ORF">PNW00_03815</name>
</gene>
<evidence type="ECO:0000259" key="4">
    <source>
        <dbReference type="PROSITE" id="PS50110"/>
    </source>
</evidence>
<feature type="domain" description="Response regulatory" evidence="4">
    <location>
        <begin position="4"/>
        <end position="116"/>
    </location>
</feature>
<dbReference type="Proteomes" id="UP001213042">
    <property type="component" value="Unassembled WGS sequence"/>
</dbReference>
<evidence type="ECO:0000313" key="6">
    <source>
        <dbReference type="EMBL" id="MCQ5153164.1"/>
    </source>
</evidence>
<dbReference type="InterPro" id="IPR046947">
    <property type="entry name" value="LytR-like"/>
</dbReference>
<dbReference type="SMART" id="SM00448">
    <property type="entry name" value="REC"/>
    <property type="match status" value="1"/>
</dbReference>
<dbReference type="EMBL" id="JANGCN010000014">
    <property type="protein sequence ID" value="MCQ5153164.1"/>
    <property type="molecule type" value="Genomic_DNA"/>
</dbReference>